<dbReference type="InterPro" id="IPR052035">
    <property type="entry name" value="ZnF_BED_domain_contain"/>
</dbReference>
<keyword evidence="8" id="KW-1185">Reference proteome</keyword>
<dbReference type="PANTHER" id="PTHR46481">
    <property type="entry name" value="ZINC FINGER BED DOMAIN-CONTAINING PROTEIN 4"/>
    <property type="match status" value="1"/>
</dbReference>
<dbReference type="EMBL" id="JACAZI010000001">
    <property type="protein sequence ID" value="KAF7372292.1"/>
    <property type="molecule type" value="Genomic_DNA"/>
</dbReference>
<evidence type="ECO:0000256" key="5">
    <source>
        <dbReference type="ARBA" id="ARBA00023242"/>
    </source>
</evidence>
<keyword evidence="4" id="KW-0862">Zinc</keyword>
<gene>
    <name evidence="7" type="ORF">MVEN_00089000</name>
</gene>
<proteinExistence type="predicted"/>
<dbReference type="Proteomes" id="UP000620124">
    <property type="component" value="Unassembled WGS sequence"/>
</dbReference>
<dbReference type="GO" id="GO:0008270">
    <property type="term" value="F:zinc ion binding"/>
    <property type="evidence" value="ECO:0007669"/>
    <property type="project" value="UniProtKB-KW"/>
</dbReference>
<evidence type="ECO:0000256" key="1">
    <source>
        <dbReference type="ARBA" id="ARBA00004123"/>
    </source>
</evidence>
<evidence type="ECO:0000256" key="2">
    <source>
        <dbReference type="ARBA" id="ARBA00022723"/>
    </source>
</evidence>
<evidence type="ECO:0000256" key="4">
    <source>
        <dbReference type="ARBA" id="ARBA00022833"/>
    </source>
</evidence>
<accession>A0A8H6Z7P3</accession>
<evidence type="ECO:0000313" key="8">
    <source>
        <dbReference type="Proteomes" id="UP000620124"/>
    </source>
</evidence>
<organism evidence="7 8">
    <name type="scientific">Mycena venus</name>
    <dbReference type="NCBI Taxonomy" id="2733690"/>
    <lineage>
        <taxon>Eukaryota</taxon>
        <taxon>Fungi</taxon>
        <taxon>Dikarya</taxon>
        <taxon>Basidiomycota</taxon>
        <taxon>Agaricomycotina</taxon>
        <taxon>Agaricomycetes</taxon>
        <taxon>Agaricomycetidae</taxon>
        <taxon>Agaricales</taxon>
        <taxon>Marasmiineae</taxon>
        <taxon>Mycenaceae</taxon>
        <taxon>Mycena</taxon>
    </lineage>
</organism>
<evidence type="ECO:0000313" key="7">
    <source>
        <dbReference type="EMBL" id="KAF7372292.1"/>
    </source>
</evidence>
<dbReference type="InterPro" id="IPR008906">
    <property type="entry name" value="HATC_C_dom"/>
</dbReference>
<name>A0A8H6Z7P3_9AGAR</name>
<comment type="subcellular location">
    <subcellularLocation>
        <location evidence="1">Nucleus</location>
    </subcellularLocation>
</comment>
<dbReference type="Pfam" id="PF05699">
    <property type="entry name" value="Dimer_Tnp_hAT"/>
    <property type="match status" value="1"/>
</dbReference>
<evidence type="ECO:0000259" key="6">
    <source>
        <dbReference type="Pfam" id="PF05699"/>
    </source>
</evidence>
<dbReference type="OrthoDB" id="3264316at2759"/>
<feature type="domain" description="HAT C-terminal dimerisation" evidence="6">
    <location>
        <begin position="194"/>
        <end position="262"/>
    </location>
</feature>
<keyword evidence="2" id="KW-0479">Metal-binding</keyword>
<dbReference type="AlphaFoldDB" id="A0A8H6Z7P3"/>
<protein>
    <submittedName>
        <fullName evidence="7">Dimer-Tnp-hAT domain-containing protein</fullName>
    </submittedName>
</protein>
<evidence type="ECO:0000256" key="3">
    <source>
        <dbReference type="ARBA" id="ARBA00022771"/>
    </source>
</evidence>
<dbReference type="InterPro" id="IPR012337">
    <property type="entry name" value="RNaseH-like_sf"/>
</dbReference>
<dbReference type="GO" id="GO:0005634">
    <property type="term" value="C:nucleus"/>
    <property type="evidence" value="ECO:0007669"/>
    <property type="project" value="UniProtKB-SubCell"/>
</dbReference>
<comment type="caution">
    <text evidence="7">The sequence shown here is derived from an EMBL/GenBank/DDBJ whole genome shotgun (WGS) entry which is preliminary data.</text>
</comment>
<dbReference type="GO" id="GO:0046983">
    <property type="term" value="F:protein dimerization activity"/>
    <property type="evidence" value="ECO:0007669"/>
    <property type="project" value="InterPro"/>
</dbReference>
<keyword evidence="5" id="KW-0539">Nucleus</keyword>
<dbReference type="PANTHER" id="PTHR46481:SF10">
    <property type="entry name" value="ZINC FINGER BED DOMAIN-CONTAINING PROTEIN 39"/>
    <property type="match status" value="1"/>
</dbReference>
<dbReference type="SUPFAM" id="SSF53098">
    <property type="entry name" value="Ribonuclease H-like"/>
    <property type="match status" value="1"/>
</dbReference>
<reference evidence="7" key="1">
    <citation type="submission" date="2020-05" db="EMBL/GenBank/DDBJ databases">
        <title>Mycena genomes resolve the evolution of fungal bioluminescence.</title>
        <authorList>
            <person name="Tsai I.J."/>
        </authorList>
    </citation>
    <scope>NUCLEOTIDE SEQUENCE</scope>
    <source>
        <strain evidence="7">CCC161011</strain>
    </source>
</reference>
<keyword evidence="3" id="KW-0863">Zinc-finger</keyword>
<sequence>MAAELQPLFLLEKEWTMLEKLGNILTEFTNVTLQMSKSKTPTLPWVLPMYEQMLQHLTKASEDAGLPSALRLAAGTGLVKLKHYYNKAQNCQFYVIATSTSYFFVTNLYLSTVGSPSLPWPVMHAYDSYKKTFGDEMRTNNTAPAPVFTSRPAGSTSFLDRVCSFNVVAGLLPAVQVGELELFYAAPITYGTGTREEPLRWWKEFGIHFPVVSRMARDFLAIPATSVSVERLFSRSRHLCHEARSSMKAETITQSMLTKMWIKAGYLKY</sequence>